<sequence length="41" mass="4417">MAGCAWFRDMDAEPLARGVLQRDDLAPRRASGSPAAEPMSL</sequence>
<gene>
    <name evidence="1" type="ORF">SAMN02787118_12226</name>
</gene>
<name>A0A1I2SI20_9ACTN</name>
<dbReference type="Proteomes" id="UP000181942">
    <property type="component" value="Unassembled WGS sequence"/>
</dbReference>
<evidence type="ECO:0000313" key="2">
    <source>
        <dbReference type="Proteomes" id="UP000181942"/>
    </source>
</evidence>
<accession>A0A1I2SI20</accession>
<evidence type="ECO:0000313" key="1">
    <source>
        <dbReference type="EMBL" id="SFG52123.1"/>
    </source>
</evidence>
<proteinExistence type="predicted"/>
<protein>
    <submittedName>
        <fullName evidence="1">Uncharacterized protein</fullName>
    </submittedName>
</protein>
<dbReference type="AlphaFoldDB" id="A0A1I2SI20"/>
<dbReference type="EMBL" id="FONR01000022">
    <property type="protein sequence ID" value="SFG52123.1"/>
    <property type="molecule type" value="Genomic_DNA"/>
</dbReference>
<organism evidence="1 2">
    <name type="scientific">Streptomyces mirabilis</name>
    <dbReference type="NCBI Taxonomy" id="68239"/>
    <lineage>
        <taxon>Bacteria</taxon>
        <taxon>Bacillati</taxon>
        <taxon>Actinomycetota</taxon>
        <taxon>Actinomycetes</taxon>
        <taxon>Kitasatosporales</taxon>
        <taxon>Streptomycetaceae</taxon>
        <taxon>Streptomyces</taxon>
    </lineage>
</organism>
<reference evidence="1 2" key="1">
    <citation type="submission" date="2016-10" db="EMBL/GenBank/DDBJ databases">
        <authorList>
            <person name="de Groot N.N."/>
        </authorList>
    </citation>
    <scope>NUCLEOTIDE SEQUENCE [LARGE SCALE GENOMIC DNA]</scope>
    <source>
        <strain evidence="1 2">OK461</strain>
    </source>
</reference>